<protein>
    <recommendedName>
        <fullName evidence="7">TAFII28-like protein domain-containing protein</fullName>
    </recommendedName>
</protein>
<feature type="domain" description="TAFII28-like protein" evidence="7">
    <location>
        <begin position="98"/>
        <end position="183"/>
    </location>
</feature>
<comment type="caution">
    <text evidence="8">The sequence shown here is derived from an EMBL/GenBank/DDBJ whole genome shotgun (WGS) entry which is preliminary data.</text>
</comment>
<feature type="compositionally biased region" description="Basic and acidic residues" evidence="6">
    <location>
        <begin position="70"/>
        <end position="81"/>
    </location>
</feature>
<evidence type="ECO:0000256" key="5">
    <source>
        <dbReference type="ARBA" id="ARBA00023242"/>
    </source>
</evidence>
<proteinExistence type="inferred from homology"/>
<dbReference type="PANTHER" id="PTHR13218:SF8">
    <property type="entry name" value="TRANSCRIPTION INITIATION FACTOR TFIID SUBUNIT 11"/>
    <property type="match status" value="1"/>
</dbReference>
<dbReference type="Pfam" id="PF04719">
    <property type="entry name" value="TAFII28"/>
    <property type="match status" value="1"/>
</dbReference>
<keyword evidence="3" id="KW-0805">Transcription regulation</keyword>
<dbReference type="InterPro" id="IPR009072">
    <property type="entry name" value="Histone-fold"/>
</dbReference>
<name>A0ABD2HEG0_PAGBO</name>
<dbReference type="CDD" id="cd08048">
    <property type="entry name" value="HFD_TAF11"/>
    <property type="match status" value="1"/>
</dbReference>
<gene>
    <name evidence="8" type="ORF">OYC64_000776</name>
</gene>
<evidence type="ECO:0000313" key="8">
    <source>
        <dbReference type="EMBL" id="KAL3064596.1"/>
    </source>
</evidence>
<accession>A0ABD2HEG0</accession>
<evidence type="ECO:0000259" key="7">
    <source>
        <dbReference type="Pfam" id="PF04719"/>
    </source>
</evidence>
<evidence type="ECO:0000313" key="9">
    <source>
        <dbReference type="Proteomes" id="UP001619887"/>
    </source>
</evidence>
<dbReference type="FunFam" id="1.10.20.10:FF:000025">
    <property type="entry name" value="Transcription initiation factor TFIID subunit 11"/>
    <property type="match status" value="1"/>
</dbReference>
<dbReference type="InterPro" id="IPR045127">
    <property type="entry name" value="TAF11-like"/>
</dbReference>
<dbReference type="Gene3D" id="1.10.20.10">
    <property type="entry name" value="Histone, subunit A"/>
    <property type="match status" value="1"/>
</dbReference>
<dbReference type="SUPFAM" id="SSF47113">
    <property type="entry name" value="Histone-fold"/>
    <property type="match status" value="1"/>
</dbReference>
<dbReference type="EMBL" id="JBIYXZ010002070">
    <property type="protein sequence ID" value="KAL3064596.1"/>
    <property type="molecule type" value="Genomic_DNA"/>
</dbReference>
<organism evidence="8 9">
    <name type="scientific">Pagothenia borchgrevinki</name>
    <name type="common">Bald rockcod</name>
    <name type="synonym">Trematomus borchgrevinki</name>
    <dbReference type="NCBI Taxonomy" id="8213"/>
    <lineage>
        <taxon>Eukaryota</taxon>
        <taxon>Metazoa</taxon>
        <taxon>Chordata</taxon>
        <taxon>Craniata</taxon>
        <taxon>Vertebrata</taxon>
        <taxon>Euteleostomi</taxon>
        <taxon>Actinopterygii</taxon>
        <taxon>Neopterygii</taxon>
        <taxon>Teleostei</taxon>
        <taxon>Neoteleostei</taxon>
        <taxon>Acanthomorphata</taxon>
        <taxon>Eupercaria</taxon>
        <taxon>Perciformes</taxon>
        <taxon>Notothenioidei</taxon>
        <taxon>Nototheniidae</taxon>
        <taxon>Pagothenia</taxon>
    </lineage>
</organism>
<keyword evidence="4" id="KW-0804">Transcription</keyword>
<evidence type="ECO:0000256" key="2">
    <source>
        <dbReference type="ARBA" id="ARBA00009788"/>
    </source>
</evidence>
<dbReference type="PANTHER" id="PTHR13218">
    <property type="entry name" value="TRANSCRIPTION INITIATION FACTOR TFIID SUBUNIT 11-RELATED"/>
    <property type="match status" value="1"/>
</dbReference>
<reference evidence="8 9" key="1">
    <citation type="journal article" date="2022" name="G3 (Bethesda)">
        <title>Evaluating Illumina-, Nanopore-, and PacBio-based genome assembly strategies with the bald notothen, Trematomus borchgrevinki.</title>
        <authorList>
            <person name="Rayamajhi N."/>
            <person name="Cheng C.C."/>
            <person name="Catchen J.M."/>
        </authorList>
    </citation>
    <scope>NUCLEOTIDE SEQUENCE [LARGE SCALE GENOMIC DNA]</scope>
    <source>
        <strain evidence="8">AGRC-2024</strain>
    </source>
</reference>
<feature type="compositionally biased region" description="Basic and acidic residues" evidence="6">
    <location>
        <begin position="1"/>
        <end position="23"/>
    </location>
</feature>
<feature type="region of interest" description="Disordered" evidence="6">
    <location>
        <begin position="1"/>
        <end position="88"/>
    </location>
</feature>
<evidence type="ECO:0000256" key="4">
    <source>
        <dbReference type="ARBA" id="ARBA00023163"/>
    </source>
</evidence>
<dbReference type="Proteomes" id="UP001619887">
    <property type="component" value="Unassembled WGS sequence"/>
</dbReference>
<dbReference type="GO" id="GO:0005634">
    <property type="term" value="C:nucleus"/>
    <property type="evidence" value="ECO:0007669"/>
    <property type="project" value="UniProtKB-SubCell"/>
</dbReference>
<evidence type="ECO:0000256" key="3">
    <source>
        <dbReference type="ARBA" id="ARBA00023015"/>
    </source>
</evidence>
<dbReference type="InterPro" id="IPR006809">
    <property type="entry name" value="TAFII28_dom"/>
</dbReference>
<dbReference type="AlphaFoldDB" id="A0ABD2HEG0"/>
<sequence>MADPARIKPEALSERITSCKEEDDKSDETEDGPSTSKAADENKHSSSQDQSNQDVKSEMAAGEDEEEGESSSKRPKVEPEKKKKCQKVDEDEIQKMQVLVSSFSEEQLNRYEMYRRSAFPKAAIKRLIQSITGSSVSQNVVIAMSGISKVFAGEIVEEALDVCEKWGETPPLQPKHMREAVRRLKTRDQIPNTKFKKITFN</sequence>
<evidence type="ECO:0000256" key="1">
    <source>
        <dbReference type="ARBA" id="ARBA00004123"/>
    </source>
</evidence>
<reference evidence="8 9" key="2">
    <citation type="journal article" date="2024" name="G3 (Bethesda)">
        <title>The genome of the cryopelagic Antarctic bald notothen, Trematomus borchgrevinki.</title>
        <authorList>
            <person name="Rayamajhi N."/>
            <person name="Rivera-Colon A.G."/>
            <person name="Minhas B.F."/>
            <person name="Cheng C.C."/>
            <person name="Catchen J.M."/>
        </authorList>
    </citation>
    <scope>NUCLEOTIDE SEQUENCE [LARGE SCALE GENOMIC DNA]</scope>
    <source>
        <strain evidence="8">AGRC-2024</strain>
    </source>
</reference>
<keyword evidence="5" id="KW-0539">Nucleus</keyword>
<comment type="subcellular location">
    <subcellularLocation>
        <location evidence="1">Nucleus</location>
    </subcellularLocation>
</comment>
<comment type="similarity">
    <text evidence="2">Belongs to the TAF11 family.</text>
</comment>
<keyword evidence="9" id="KW-1185">Reference proteome</keyword>
<evidence type="ECO:0000256" key="6">
    <source>
        <dbReference type="SAM" id="MobiDB-lite"/>
    </source>
</evidence>